<dbReference type="Proteomes" id="UP001420932">
    <property type="component" value="Unassembled WGS sequence"/>
</dbReference>
<keyword evidence="3" id="KW-1185">Reference proteome</keyword>
<evidence type="ECO:0000256" key="1">
    <source>
        <dbReference type="SAM" id="MobiDB-lite"/>
    </source>
</evidence>
<evidence type="ECO:0000313" key="2">
    <source>
        <dbReference type="EMBL" id="KAK9161063.1"/>
    </source>
</evidence>
<reference evidence="2 3" key="1">
    <citation type="submission" date="2024-01" db="EMBL/GenBank/DDBJ databases">
        <title>Genome assemblies of Stephania.</title>
        <authorList>
            <person name="Yang L."/>
        </authorList>
    </citation>
    <scope>NUCLEOTIDE SEQUENCE [LARGE SCALE GENOMIC DNA]</scope>
    <source>
        <strain evidence="2">YNDBR</strain>
        <tissue evidence="2">Leaf</tissue>
    </source>
</reference>
<gene>
    <name evidence="2" type="ORF">Syun_007404</name>
</gene>
<name>A0AAP0PYN8_9MAGN</name>
<feature type="region of interest" description="Disordered" evidence="1">
    <location>
        <begin position="31"/>
        <end position="113"/>
    </location>
</feature>
<feature type="compositionally biased region" description="Low complexity" evidence="1">
    <location>
        <begin position="39"/>
        <end position="49"/>
    </location>
</feature>
<feature type="compositionally biased region" description="Low complexity" evidence="1">
    <location>
        <begin position="71"/>
        <end position="91"/>
    </location>
</feature>
<proteinExistence type="predicted"/>
<organism evidence="2 3">
    <name type="scientific">Stephania yunnanensis</name>
    <dbReference type="NCBI Taxonomy" id="152371"/>
    <lineage>
        <taxon>Eukaryota</taxon>
        <taxon>Viridiplantae</taxon>
        <taxon>Streptophyta</taxon>
        <taxon>Embryophyta</taxon>
        <taxon>Tracheophyta</taxon>
        <taxon>Spermatophyta</taxon>
        <taxon>Magnoliopsida</taxon>
        <taxon>Ranunculales</taxon>
        <taxon>Menispermaceae</taxon>
        <taxon>Menispermoideae</taxon>
        <taxon>Cissampelideae</taxon>
        <taxon>Stephania</taxon>
    </lineage>
</organism>
<comment type="caution">
    <text evidence="2">The sequence shown here is derived from an EMBL/GenBank/DDBJ whole genome shotgun (WGS) entry which is preliminary data.</text>
</comment>
<protein>
    <submittedName>
        <fullName evidence="2">Uncharacterized protein</fullName>
    </submittedName>
</protein>
<dbReference type="AlphaFoldDB" id="A0AAP0PYN8"/>
<sequence length="113" mass="12421">MIEHGIRIEKAKVSLSHFSCVKVMLGPATTTTTRSCLGQQQQQQQQQQQGHAWASNNNNREEKESPKQFASSLGRKVGRSRSVGCGSRSMSFSRGLSERCPRDSGIVQGLEEG</sequence>
<dbReference type="EMBL" id="JBBNAF010000003">
    <property type="protein sequence ID" value="KAK9161063.1"/>
    <property type="molecule type" value="Genomic_DNA"/>
</dbReference>
<evidence type="ECO:0000313" key="3">
    <source>
        <dbReference type="Proteomes" id="UP001420932"/>
    </source>
</evidence>
<accession>A0AAP0PYN8</accession>